<protein>
    <submittedName>
        <fullName evidence="2">Uncharacterized protein</fullName>
    </submittedName>
</protein>
<feature type="chain" id="PRO_5018069368" evidence="1">
    <location>
        <begin position="22"/>
        <end position="86"/>
    </location>
</feature>
<dbReference type="EMBL" id="REGN01001989">
    <property type="protein sequence ID" value="RNA31086.1"/>
    <property type="molecule type" value="Genomic_DNA"/>
</dbReference>
<feature type="signal peptide" evidence="1">
    <location>
        <begin position="1"/>
        <end position="21"/>
    </location>
</feature>
<organism evidence="2 3">
    <name type="scientific">Brachionus plicatilis</name>
    <name type="common">Marine rotifer</name>
    <name type="synonym">Brachionus muelleri</name>
    <dbReference type="NCBI Taxonomy" id="10195"/>
    <lineage>
        <taxon>Eukaryota</taxon>
        <taxon>Metazoa</taxon>
        <taxon>Spiralia</taxon>
        <taxon>Gnathifera</taxon>
        <taxon>Rotifera</taxon>
        <taxon>Eurotatoria</taxon>
        <taxon>Monogononta</taxon>
        <taxon>Pseudotrocha</taxon>
        <taxon>Ploima</taxon>
        <taxon>Brachionidae</taxon>
        <taxon>Brachionus</taxon>
    </lineage>
</organism>
<gene>
    <name evidence="2" type="ORF">BpHYR1_049919</name>
</gene>
<name>A0A3M7S5M0_BRAPC</name>
<reference evidence="2 3" key="1">
    <citation type="journal article" date="2018" name="Sci. Rep.">
        <title>Genomic signatures of local adaptation to the degree of environmental predictability in rotifers.</title>
        <authorList>
            <person name="Franch-Gras L."/>
            <person name="Hahn C."/>
            <person name="Garcia-Roger E.M."/>
            <person name="Carmona M.J."/>
            <person name="Serra M."/>
            <person name="Gomez A."/>
        </authorList>
    </citation>
    <scope>NUCLEOTIDE SEQUENCE [LARGE SCALE GENOMIC DNA]</scope>
    <source>
        <strain evidence="2">HYR1</strain>
    </source>
</reference>
<keyword evidence="3" id="KW-1185">Reference proteome</keyword>
<proteinExistence type="predicted"/>
<evidence type="ECO:0000256" key="1">
    <source>
        <dbReference type="SAM" id="SignalP"/>
    </source>
</evidence>
<accession>A0A3M7S5M0</accession>
<keyword evidence="1" id="KW-0732">Signal</keyword>
<sequence length="86" mass="10218">MCKITFTILLWSFVVTCETHAFIFYKTVNHMDKINPIWKDVNRHNPNGDSDFNHHFDLSVWDNPSYKREASHADFNLNKWLSVSQC</sequence>
<dbReference type="Proteomes" id="UP000276133">
    <property type="component" value="Unassembled WGS sequence"/>
</dbReference>
<dbReference type="AlphaFoldDB" id="A0A3M7S5M0"/>
<evidence type="ECO:0000313" key="3">
    <source>
        <dbReference type="Proteomes" id="UP000276133"/>
    </source>
</evidence>
<comment type="caution">
    <text evidence="2">The sequence shown here is derived from an EMBL/GenBank/DDBJ whole genome shotgun (WGS) entry which is preliminary data.</text>
</comment>
<evidence type="ECO:0000313" key="2">
    <source>
        <dbReference type="EMBL" id="RNA31086.1"/>
    </source>
</evidence>